<proteinExistence type="predicted"/>
<dbReference type="InterPro" id="IPR036188">
    <property type="entry name" value="FAD/NAD-bd_sf"/>
</dbReference>
<reference evidence="1 2" key="1">
    <citation type="submission" date="2023-11" db="EMBL/GenBank/DDBJ databases">
        <title>Dfirmibasis_genome.</title>
        <authorList>
            <person name="Edelbroek B."/>
            <person name="Kjellin J."/>
            <person name="Jerlstrom-Hultqvist J."/>
            <person name="Soderbom F."/>
        </authorList>
    </citation>
    <scope>NUCLEOTIDE SEQUENCE [LARGE SCALE GENOMIC DNA]</scope>
    <source>
        <strain evidence="1 2">TNS-C-14</strain>
    </source>
</reference>
<organism evidence="1 2">
    <name type="scientific">Dictyostelium firmibasis</name>
    <dbReference type="NCBI Taxonomy" id="79012"/>
    <lineage>
        <taxon>Eukaryota</taxon>
        <taxon>Amoebozoa</taxon>
        <taxon>Evosea</taxon>
        <taxon>Eumycetozoa</taxon>
        <taxon>Dictyostelia</taxon>
        <taxon>Dictyosteliales</taxon>
        <taxon>Dictyosteliaceae</taxon>
        <taxon>Dictyostelium</taxon>
    </lineage>
</organism>
<dbReference type="SUPFAM" id="SSF51905">
    <property type="entry name" value="FAD/NAD(P)-binding domain"/>
    <property type="match status" value="1"/>
</dbReference>
<dbReference type="AlphaFoldDB" id="A0AAN7TRD1"/>
<dbReference type="EMBL" id="JAVFKY010000004">
    <property type="protein sequence ID" value="KAK5578004.1"/>
    <property type="molecule type" value="Genomic_DNA"/>
</dbReference>
<sequence length="377" mass="42439">MTFDNNKKWVVIGGGACGIAVIGKLLDNGVNVNDLLWIDPEFKAGDIGKKWCTVSSNTTVGLFTKFLKNCKSFEYEKCPIDFNLNHLIPADTCKLSEIAGPLQWVTDKLIVDKKVPIIKGLVNEICKSESGNWLVSIKPLNDNDKDQDIKKIIGENVVLTIGAEPLTLPISDNSNQQLITVEQVVNPDELKKVCNKDDVVAVYGSSHTAIIALYNIIDIGSKIINFYRSPLKYAVYYDDWILYDNTGLKGYSAEWAKEHLEKNPSKLIERVQVDKDGCDKEFIQKKLSTCSKIVYAIGFDRRATINLKLNESDQHWINSSKLKYNESNGIISNGLFGIGIAFPQFKPDRVGNLEYNVGLWKFMVYLDQVLPTWFNKN</sequence>
<protein>
    <recommendedName>
        <fullName evidence="3">FAD/NAD(P)-binding domain-containing protein</fullName>
    </recommendedName>
</protein>
<evidence type="ECO:0008006" key="3">
    <source>
        <dbReference type="Google" id="ProtNLM"/>
    </source>
</evidence>
<dbReference type="PANTHER" id="PTHR38688:SF1">
    <property type="entry name" value="FAD_NAD(P)-BINDING DOMAIN-CONTAINING PROTEIN"/>
    <property type="match status" value="1"/>
</dbReference>
<gene>
    <name evidence="1" type="ORF">RB653_002953</name>
</gene>
<evidence type="ECO:0000313" key="2">
    <source>
        <dbReference type="Proteomes" id="UP001344447"/>
    </source>
</evidence>
<keyword evidence="2" id="KW-1185">Reference proteome</keyword>
<dbReference type="PANTHER" id="PTHR38688">
    <property type="entry name" value="PYR_REDOX_2 DOMAIN-CONTAINING PROTEIN"/>
    <property type="match status" value="1"/>
</dbReference>
<evidence type="ECO:0000313" key="1">
    <source>
        <dbReference type="EMBL" id="KAK5578004.1"/>
    </source>
</evidence>
<accession>A0AAN7TRD1</accession>
<dbReference type="InterPro" id="IPR053275">
    <property type="entry name" value="Agnestin_monoxygenase"/>
</dbReference>
<comment type="caution">
    <text evidence="1">The sequence shown here is derived from an EMBL/GenBank/DDBJ whole genome shotgun (WGS) entry which is preliminary data.</text>
</comment>
<dbReference type="Proteomes" id="UP001344447">
    <property type="component" value="Unassembled WGS sequence"/>
</dbReference>
<name>A0AAN7TRD1_9MYCE</name>